<dbReference type="InterPro" id="IPR036513">
    <property type="entry name" value="STAS_dom_sf"/>
</dbReference>
<evidence type="ECO:0000256" key="2">
    <source>
        <dbReference type="SAM" id="Phobius"/>
    </source>
</evidence>
<feature type="transmembrane region" description="Helical" evidence="2">
    <location>
        <begin position="209"/>
        <end position="229"/>
    </location>
</feature>
<evidence type="ECO:0000313" key="4">
    <source>
        <dbReference type="EMBL" id="SEB37553.1"/>
    </source>
</evidence>
<gene>
    <name evidence="4" type="ORF">SAMN05216452_0575</name>
</gene>
<sequence>MALLGTGNRFPLDLLHTNDGAMLTNSVDDASDAGRPAGQNGEPRLETDVQGGVLSCRLSGAWNTRTVARVDARMRKLEAQDGLQRVSVDLSGIASLDTAGAWIIERLVHAHQTRGADVTVTGESEAAKILLPAVRDAVEQDGESRPRQKGSLLVSLLERIGVAMYEARDDIVYGAHILGATIGGAQMKLGRAHAINPAAIINQIDRMGVGAVPIIVLMSAIVGAIIAQQGAFQLRYFGAEIFVVDLVGILILRELGVLMTAIMIAGRSGSAITAEIGSMKMREEVDALTVIGLNPVGVLVFPRLVALMVAVPCLTIVANFAALGGAMLIAWLYSGIPPEAFIDRLRDSIDLSTIFAGLIKAPFMALIVGIIASIEGMKVGGSAESLGGHVTASVVKAIFVVIVVDGMFAIFYAAIDF</sequence>
<dbReference type="PANTHER" id="PTHR30188:SF3">
    <property type="entry name" value="ABC TRANSPORTER PERMEASE"/>
    <property type="match status" value="1"/>
</dbReference>
<evidence type="ECO:0000256" key="1">
    <source>
        <dbReference type="SAM" id="MobiDB-lite"/>
    </source>
</evidence>
<dbReference type="Pfam" id="PF01740">
    <property type="entry name" value="STAS"/>
    <property type="match status" value="1"/>
</dbReference>
<feature type="region of interest" description="Disordered" evidence="1">
    <location>
        <begin position="25"/>
        <end position="49"/>
    </location>
</feature>
<dbReference type="Pfam" id="PF02405">
    <property type="entry name" value="MlaE"/>
    <property type="match status" value="1"/>
</dbReference>
<keyword evidence="2" id="KW-0812">Transmembrane</keyword>
<dbReference type="EMBL" id="FNSL01000001">
    <property type="protein sequence ID" value="SEB37553.1"/>
    <property type="molecule type" value="Genomic_DNA"/>
</dbReference>
<dbReference type="Gene3D" id="3.30.750.24">
    <property type="entry name" value="STAS domain"/>
    <property type="match status" value="1"/>
</dbReference>
<accession>A0A1H4IU64</accession>
<feature type="transmembrane region" description="Helical" evidence="2">
    <location>
        <begin position="285"/>
        <end position="301"/>
    </location>
</feature>
<evidence type="ECO:0000313" key="5">
    <source>
        <dbReference type="Proteomes" id="UP000199064"/>
    </source>
</evidence>
<dbReference type="InterPro" id="IPR030802">
    <property type="entry name" value="Permease_MalE"/>
</dbReference>
<dbReference type="Proteomes" id="UP000199064">
    <property type="component" value="Unassembled WGS sequence"/>
</dbReference>
<organism evidence="4 5">
    <name type="scientific">Nitratireductor aquibiodomus</name>
    <dbReference type="NCBI Taxonomy" id="204799"/>
    <lineage>
        <taxon>Bacteria</taxon>
        <taxon>Pseudomonadati</taxon>
        <taxon>Pseudomonadota</taxon>
        <taxon>Alphaproteobacteria</taxon>
        <taxon>Hyphomicrobiales</taxon>
        <taxon>Phyllobacteriaceae</taxon>
        <taxon>Nitratireductor</taxon>
    </lineage>
</organism>
<reference evidence="5" key="1">
    <citation type="submission" date="2016-10" db="EMBL/GenBank/DDBJ databases">
        <authorList>
            <person name="Varghese N."/>
            <person name="Submissions S."/>
        </authorList>
    </citation>
    <scope>NUCLEOTIDE SEQUENCE [LARGE SCALE GENOMIC DNA]</scope>
    <source>
        <strain evidence="5">ES.061</strain>
    </source>
</reference>
<dbReference type="PROSITE" id="PS50801">
    <property type="entry name" value="STAS"/>
    <property type="match status" value="1"/>
</dbReference>
<dbReference type="GO" id="GO:0005548">
    <property type="term" value="F:phospholipid transporter activity"/>
    <property type="evidence" value="ECO:0007669"/>
    <property type="project" value="TreeGrafter"/>
</dbReference>
<feature type="transmembrane region" description="Helical" evidence="2">
    <location>
        <begin position="354"/>
        <end position="374"/>
    </location>
</feature>
<keyword evidence="2" id="KW-0472">Membrane</keyword>
<dbReference type="PANTHER" id="PTHR30188">
    <property type="entry name" value="ABC TRANSPORTER PERMEASE PROTEIN-RELATED"/>
    <property type="match status" value="1"/>
</dbReference>
<feature type="transmembrane region" description="Helical" evidence="2">
    <location>
        <begin position="241"/>
        <end position="264"/>
    </location>
</feature>
<feature type="transmembrane region" description="Helical" evidence="2">
    <location>
        <begin position="307"/>
        <end position="333"/>
    </location>
</feature>
<dbReference type="SUPFAM" id="SSF52091">
    <property type="entry name" value="SpoIIaa-like"/>
    <property type="match status" value="1"/>
</dbReference>
<keyword evidence="5" id="KW-1185">Reference proteome</keyword>
<evidence type="ECO:0000259" key="3">
    <source>
        <dbReference type="PROSITE" id="PS50801"/>
    </source>
</evidence>
<dbReference type="AlphaFoldDB" id="A0A1H4IU64"/>
<keyword evidence="2" id="KW-1133">Transmembrane helix</keyword>
<protein>
    <submittedName>
        <fullName evidence="4">Phospholipid/cholesterol/gamma-HCH transport system permease protein</fullName>
    </submittedName>
</protein>
<feature type="domain" description="STAS" evidence="3">
    <location>
        <begin position="43"/>
        <end position="163"/>
    </location>
</feature>
<name>A0A1H4IU64_9HYPH</name>
<feature type="transmembrane region" description="Helical" evidence="2">
    <location>
        <begin position="394"/>
        <end position="415"/>
    </location>
</feature>
<dbReference type="InterPro" id="IPR002645">
    <property type="entry name" value="STAS_dom"/>
</dbReference>
<dbReference type="GO" id="GO:0043190">
    <property type="term" value="C:ATP-binding cassette (ABC) transporter complex"/>
    <property type="evidence" value="ECO:0007669"/>
    <property type="project" value="InterPro"/>
</dbReference>
<proteinExistence type="predicted"/>